<dbReference type="AlphaFoldDB" id="A0A645D424"/>
<reference evidence="1" key="1">
    <citation type="submission" date="2019-08" db="EMBL/GenBank/DDBJ databases">
        <authorList>
            <person name="Kucharzyk K."/>
            <person name="Murdoch R.W."/>
            <person name="Higgins S."/>
            <person name="Loffler F."/>
        </authorList>
    </citation>
    <scope>NUCLEOTIDE SEQUENCE</scope>
</reference>
<comment type="caution">
    <text evidence="1">The sequence shown here is derived from an EMBL/GenBank/DDBJ whole genome shotgun (WGS) entry which is preliminary data.</text>
</comment>
<gene>
    <name evidence="1" type="ORF">SDC9_131011</name>
</gene>
<evidence type="ECO:0000313" key="1">
    <source>
        <dbReference type="EMBL" id="MPM83941.1"/>
    </source>
</evidence>
<proteinExistence type="predicted"/>
<dbReference type="EMBL" id="VSSQ01032624">
    <property type="protein sequence ID" value="MPM83941.1"/>
    <property type="molecule type" value="Genomic_DNA"/>
</dbReference>
<organism evidence="1">
    <name type="scientific">bioreactor metagenome</name>
    <dbReference type="NCBI Taxonomy" id="1076179"/>
    <lineage>
        <taxon>unclassified sequences</taxon>
        <taxon>metagenomes</taxon>
        <taxon>ecological metagenomes</taxon>
    </lineage>
</organism>
<accession>A0A645D424</accession>
<name>A0A645D424_9ZZZZ</name>
<protein>
    <submittedName>
        <fullName evidence="1">Uncharacterized protein</fullName>
    </submittedName>
</protein>
<sequence>MENQELLNALMSDPEVRKLLIKLSKNENVNAALTNSYTQGNYYPNNHNNCCPPCNCNQNTGLGGLGFLFLLPLLFCGCGSRLGFGRGCGFGGGSNHGCCNNCCDCCDCCCEFWC</sequence>